<reference evidence="2" key="2">
    <citation type="submission" date="2016-05" db="EMBL/GenBank/DDBJ databases">
        <authorList>
            <person name="Lavstsen T."/>
            <person name="Jespersen J.S."/>
        </authorList>
    </citation>
    <scope>NUCLEOTIDE SEQUENCE [LARGE SCALE GENOMIC DNA]</scope>
</reference>
<proteinExistence type="predicted"/>
<dbReference type="Proteomes" id="UP000078555">
    <property type="component" value="Unassembled WGS sequence"/>
</dbReference>
<name>A0A1A8YXQ6_PLAOA</name>
<evidence type="ECO:0000313" key="2">
    <source>
        <dbReference type="EMBL" id="SBT36359.1"/>
    </source>
</evidence>
<dbReference type="Proteomes" id="UP000078550">
    <property type="component" value="Unassembled WGS sequence"/>
</dbReference>
<keyword evidence="4" id="KW-1185">Reference proteome</keyword>
<gene>
    <name evidence="1" type="ORF">POVWA1_030130</name>
    <name evidence="2" type="ORF">POVWA2_029740</name>
</gene>
<evidence type="ECO:0000313" key="4">
    <source>
        <dbReference type="Proteomes" id="UP000078555"/>
    </source>
</evidence>
<accession>A0A1A8YXQ6</accession>
<protein>
    <submittedName>
        <fullName evidence="2">Unspecified product</fullName>
    </submittedName>
</protein>
<evidence type="ECO:0000313" key="1">
    <source>
        <dbReference type="EMBL" id="SBT35966.1"/>
    </source>
</evidence>
<sequence>MDKASVFGTEDCGFESLIGTRPSLYELFTQLKKFNVKFVLRSSFLPINSLCNSFRGVLLSPLYGAL</sequence>
<dbReference type="EMBL" id="FLRD01000087">
    <property type="protein sequence ID" value="SBT35966.1"/>
    <property type="molecule type" value="Genomic_DNA"/>
</dbReference>
<organism evidence="2 3">
    <name type="scientific">Plasmodium ovale wallikeri</name>
    <dbReference type="NCBI Taxonomy" id="864142"/>
    <lineage>
        <taxon>Eukaryota</taxon>
        <taxon>Sar</taxon>
        <taxon>Alveolata</taxon>
        <taxon>Apicomplexa</taxon>
        <taxon>Aconoidasida</taxon>
        <taxon>Haemosporida</taxon>
        <taxon>Plasmodiidae</taxon>
        <taxon>Plasmodium</taxon>
        <taxon>Plasmodium (Plasmodium)</taxon>
    </lineage>
</organism>
<reference evidence="3" key="1">
    <citation type="submission" date="2016-05" db="EMBL/GenBank/DDBJ databases">
        <authorList>
            <person name="Naeem Raeece"/>
        </authorList>
    </citation>
    <scope>NUCLEOTIDE SEQUENCE [LARGE SCALE GENOMIC DNA]</scope>
</reference>
<evidence type="ECO:0000313" key="3">
    <source>
        <dbReference type="Proteomes" id="UP000078550"/>
    </source>
</evidence>
<dbReference type="EMBL" id="FLRE01000117">
    <property type="protein sequence ID" value="SBT36359.1"/>
    <property type="molecule type" value="Genomic_DNA"/>
</dbReference>
<reference evidence="4" key="3">
    <citation type="submission" date="2016-05" db="EMBL/GenBank/DDBJ databases">
        <authorList>
            <person name="Naeem R."/>
        </authorList>
    </citation>
    <scope>NUCLEOTIDE SEQUENCE [LARGE SCALE GENOMIC DNA]</scope>
</reference>
<dbReference type="AlphaFoldDB" id="A0A1A8YXQ6"/>